<dbReference type="EMBL" id="LWDD02002485">
    <property type="protein sequence ID" value="KAE8240768.1"/>
    <property type="molecule type" value="Genomic_DNA"/>
</dbReference>
<keyword evidence="5" id="KW-1185">Reference proteome</keyword>
<feature type="region of interest" description="Disordered" evidence="1">
    <location>
        <begin position="1"/>
        <end position="21"/>
    </location>
</feature>
<feature type="region of interest" description="Disordered" evidence="1">
    <location>
        <begin position="254"/>
        <end position="312"/>
    </location>
</feature>
<name>A0A177U1M3_9BASI</name>
<dbReference type="EMBL" id="CAJHJG010005566">
    <property type="protein sequence ID" value="CAD6951091.1"/>
    <property type="molecule type" value="Genomic_DNA"/>
</dbReference>
<evidence type="ECO:0000313" key="3">
    <source>
        <dbReference type="EMBL" id="KAE8240768.1"/>
    </source>
</evidence>
<reference evidence="3" key="1">
    <citation type="submission" date="2016-04" db="EMBL/GenBank/DDBJ databases">
        <authorList>
            <person name="Nguyen H.D."/>
            <person name="Kesanakurti P."/>
            <person name="Cullis J."/>
            <person name="Levesque C.A."/>
            <person name="Hambleton S."/>
        </authorList>
    </citation>
    <scope>NUCLEOTIDE SEQUENCE</scope>
    <source>
        <strain evidence="3">DAOMC 238032</strain>
    </source>
</reference>
<proteinExistence type="predicted"/>
<evidence type="ECO:0000313" key="2">
    <source>
        <dbReference type="EMBL" id="CAD6951091.1"/>
    </source>
</evidence>
<protein>
    <submittedName>
        <fullName evidence="3">Uncharacterized protein</fullName>
    </submittedName>
</protein>
<gene>
    <name evidence="3" type="ORF">A4X03_0g8378</name>
    <name evidence="2" type="ORF">JKIAZH3_G6205</name>
</gene>
<organism evidence="3 4">
    <name type="scientific">Tilletia caries</name>
    <name type="common">wheat bunt fungus</name>
    <dbReference type="NCBI Taxonomy" id="13290"/>
    <lineage>
        <taxon>Eukaryota</taxon>
        <taxon>Fungi</taxon>
        <taxon>Dikarya</taxon>
        <taxon>Basidiomycota</taxon>
        <taxon>Ustilaginomycotina</taxon>
        <taxon>Exobasidiomycetes</taxon>
        <taxon>Tilletiales</taxon>
        <taxon>Tilletiaceae</taxon>
        <taxon>Tilletia</taxon>
    </lineage>
</organism>
<evidence type="ECO:0000313" key="4">
    <source>
        <dbReference type="Proteomes" id="UP000077671"/>
    </source>
</evidence>
<sequence length="423" mass="45264">MNPQGNEGNQHAPGVPNPGVAAAAAPNPAGLVLSEAQFQQLLARSGAPKDDAVEERVISKFKAGPAGAAPLVKSWHGSHILVSDDIISLFKAGVNIPLSLLTVAAIQDFRVNARRSAFHPKMVGKLLDEFNSWHSRDDFLPFPEWFQAINTLASLWRHFRPADRDEDPAEDPDKRVRKIVWSDRSREHGLSISLTKINAQILADSELSVAGKIGVASDFSNLGESDWWAIISASGSDILKMGKKVADAFSRALGSFRSPPTSPSKDRPTTSSSSTAQKRRREDEQPFRASGPPISVNISGIQPFRDPNRPRGPTKPTFCVICRHITLDHGWQGCNRPANASLQRVGHGWIWPGKPVALCAKFNSGNEELGSVSLWGHYCSQCGQQGHRAIEHGVVASAPPGFSVLGAAAGPSTGPSAGASASA</sequence>
<dbReference type="Proteomes" id="UP000077671">
    <property type="component" value="Unassembled WGS sequence"/>
</dbReference>
<feature type="compositionally biased region" description="Low complexity" evidence="1">
    <location>
        <begin position="12"/>
        <end position="21"/>
    </location>
</feature>
<evidence type="ECO:0000313" key="5">
    <source>
        <dbReference type="Proteomes" id="UP000836402"/>
    </source>
</evidence>
<evidence type="ECO:0000256" key="1">
    <source>
        <dbReference type="SAM" id="MobiDB-lite"/>
    </source>
</evidence>
<reference evidence="3" key="2">
    <citation type="journal article" date="2019" name="IMA Fungus">
        <title>Genome sequencing and comparison of five Tilletia species to identify candidate genes for the detection of regulated species infecting wheat.</title>
        <authorList>
            <person name="Nguyen H.D.T."/>
            <person name="Sultana T."/>
            <person name="Kesanakurti P."/>
            <person name="Hambleton S."/>
        </authorList>
    </citation>
    <scope>NUCLEOTIDE SEQUENCE</scope>
    <source>
        <strain evidence="3">DAOMC 238032</strain>
    </source>
</reference>
<reference evidence="2" key="3">
    <citation type="submission" date="2020-10" db="EMBL/GenBank/DDBJ databases">
        <authorList>
            <person name="Sedaghatjoo S."/>
        </authorList>
    </citation>
    <scope>NUCLEOTIDE SEQUENCE</scope>
    <source>
        <strain evidence="2">AZH3</strain>
    </source>
</reference>
<comment type="caution">
    <text evidence="3">The sequence shown here is derived from an EMBL/GenBank/DDBJ whole genome shotgun (WGS) entry which is preliminary data.</text>
</comment>
<dbReference type="Proteomes" id="UP000836402">
    <property type="component" value="Unassembled WGS sequence"/>
</dbReference>
<accession>A0A177U1M3</accession>
<dbReference type="AlphaFoldDB" id="A0A177U1M3"/>